<dbReference type="RefSeq" id="WP_197531371.1">
    <property type="nucleotide sequence ID" value="NZ_SIHJ01000001.1"/>
</dbReference>
<feature type="domain" description="Primase C-terminal 1" evidence="1">
    <location>
        <begin position="202"/>
        <end position="272"/>
    </location>
</feature>
<sequence length="474" mass="52506">MRTQVSENLEAALDYAERGWRVIPCDVEKKHPPLKRWQELATCDPDQIAEWFEEKFPGAGVSLVFGPASGIVDIDVDNAEDGDKLCRLAFGGEWPATPTYLSGTKKTPHRLFRFSEELPSLANINLRDVGFDIDLKIGAIGKGSHSLAPPSRGYQWVPGLSPDDVEPAELPDSFLAWISNQVVGGGGVDEGPAAKSPDEWAEIFAGVDQGARNDSLTKVVGRGLRLLADPGSPDAIAYLVDQARAWNRQNHPPLDDDELVRTVRSIVGRENKRRAGQCVEADGFKIVIRQGDPCIYELHFPAMRDLPPGHVDLKSDQLYSGAKTRDALGDAGYFFQDARAFVKTWPQDILPDLLANAERRAADPSESRRAIIAQAVLSVISRQASHSRVFSEGEEPVPDGVSRYESGDMLISVSLIGEELRYHNDRPTRSEYVEVLREAGCSKVRPGSRSSDRRRYWRMTKRNLQKLEAIAWPA</sequence>
<dbReference type="EMBL" id="SIHJ01000001">
    <property type="protein sequence ID" value="TWT37653.1"/>
    <property type="molecule type" value="Genomic_DNA"/>
</dbReference>
<gene>
    <name evidence="3" type="ORF">KOR34_26110</name>
</gene>
<protein>
    <recommendedName>
        <fullName evidence="5">DNA primase/polymerase bifunctional N-terminal domain-containing protein</fullName>
    </recommendedName>
</protein>
<dbReference type="Pfam" id="PF08708">
    <property type="entry name" value="PriCT_1"/>
    <property type="match status" value="1"/>
</dbReference>
<dbReference type="InterPro" id="IPR014820">
    <property type="entry name" value="PriCT_1"/>
</dbReference>
<organism evidence="3 4">
    <name type="scientific">Posidoniimonas corsicana</name>
    <dbReference type="NCBI Taxonomy" id="1938618"/>
    <lineage>
        <taxon>Bacteria</taxon>
        <taxon>Pseudomonadati</taxon>
        <taxon>Planctomycetota</taxon>
        <taxon>Planctomycetia</taxon>
        <taxon>Pirellulales</taxon>
        <taxon>Lacipirellulaceae</taxon>
        <taxon>Posidoniimonas</taxon>
    </lineage>
</organism>
<dbReference type="InterPro" id="IPR015330">
    <property type="entry name" value="DNA_primase/pol_bifunc_N"/>
</dbReference>
<dbReference type="AlphaFoldDB" id="A0A5C5VI13"/>
<dbReference type="CDD" id="cd04859">
    <property type="entry name" value="Prim_Pol"/>
    <property type="match status" value="1"/>
</dbReference>
<dbReference type="Pfam" id="PF09250">
    <property type="entry name" value="Prim-Pol"/>
    <property type="match status" value="1"/>
</dbReference>
<feature type="domain" description="DNA primase/polymerase bifunctional N-terminal" evidence="2">
    <location>
        <begin position="12"/>
        <end position="174"/>
    </location>
</feature>
<dbReference type="SUPFAM" id="SSF56747">
    <property type="entry name" value="Prim-pol domain"/>
    <property type="match status" value="1"/>
</dbReference>
<dbReference type="Proteomes" id="UP000316714">
    <property type="component" value="Unassembled WGS sequence"/>
</dbReference>
<proteinExistence type="predicted"/>
<dbReference type="SMART" id="SM00943">
    <property type="entry name" value="Prim-Pol"/>
    <property type="match status" value="1"/>
</dbReference>
<dbReference type="Gene3D" id="3.30.720.160">
    <property type="entry name" value="Bifunctional DNA primase/polymerase, N-terminal"/>
    <property type="match status" value="1"/>
</dbReference>
<comment type="caution">
    <text evidence="3">The sequence shown here is derived from an EMBL/GenBank/DDBJ whole genome shotgun (WGS) entry which is preliminary data.</text>
</comment>
<keyword evidence="4" id="KW-1185">Reference proteome</keyword>
<evidence type="ECO:0000313" key="3">
    <source>
        <dbReference type="EMBL" id="TWT37653.1"/>
    </source>
</evidence>
<evidence type="ECO:0000259" key="2">
    <source>
        <dbReference type="SMART" id="SM00943"/>
    </source>
</evidence>
<evidence type="ECO:0008006" key="5">
    <source>
        <dbReference type="Google" id="ProtNLM"/>
    </source>
</evidence>
<evidence type="ECO:0000259" key="1">
    <source>
        <dbReference type="SMART" id="SM00942"/>
    </source>
</evidence>
<evidence type="ECO:0000313" key="4">
    <source>
        <dbReference type="Proteomes" id="UP000316714"/>
    </source>
</evidence>
<reference evidence="3 4" key="1">
    <citation type="submission" date="2019-02" db="EMBL/GenBank/DDBJ databases">
        <title>Deep-cultivation of Planctomycetes and their phenomic and genomic characterization uncovers novel biology.</title>
        <authorList>
            <person name="Wiegand S."/>
            <person name="Jogler M."/>
            <person name="Boedeker C."/>
            <person name="Pinto D."/>
            <person name="Vollmers J."/>
            <person name="Rivas-Marin E."/>
            <person name="Kohn T."/>
            <person name="Peeters S.H."/>
            <person name="Heuer A."/>
            <person name="Rast P."/>
            <person name="Oberbeckmann S."/>
            <person name="Bunk B."/>
            <person name="Jeske O."/>
            <person name="Meyerdierks A."/>
            <person name="Storesund J.E."/>
            <person name="Kallscheuer N."/>
            <person name="Luecker S."/>
            <person name="Lage O.M."/>
            <person name="Pohl T."/>
            <person name="Merkel B.J."/>
            <person name="Hornburger P."/>
            <person name="Mueller R.-W."/>
            <person name="Bruemmer F."/>
            <person name="Labrenz M."/>
            <person name="Spormann A.M."/>
            <person name="Op Den Camp H."/>
            <person name="Overmann J."/>
            <person name="Amann R."/>
            <person name="Jetten M.S.M."/>
            <person name="Mascher T."/>
            <person name="Medema M.H."/>
            <person name="Devos D.P."/>
            <person name="Kaster A.-K."/>
            <person name="Ovreas L."/>
            <person name="Rohde M."/>
            <person name="Galperin M.Y."/>
            <person name="Jogler C."/>
        </authorList>
    </citation>
    <scope>NUCLEOTIDE SEQUENCE [LARGE SCALE GENOMIC DNA]</scope>
    <source>
        <strain evidence="3 4">KOR34</strain>
    </source>
</reference>
<name>A0A5C5VI13_9BACT</name>
<dbReference type="SMART" id="SM00942">
    <property type="entry name" value="PriCT_1"/>
    <property type="match status" value="1"/>
</dbReference>
<accession>A0A5C5VI13</accession>